<reference evidence="4" key="1">
    <citation type="journal article" date="2019" name="Int. J. Syst. Evol. Microbiol.">
        <title>The Global Catalogue of Microorganisms (GCM) 10K type strain sequencing project: providing services to taxonomists for standard genome sequencing and annotation.</title>
        <authorList>
            <consortium name="The Broad Institute Genomics Platform"/>
            <consortium name="The Broad Institute Genome Sequencing Center for Infectious Disease"/>
            <person name="Wu L."/>
            <person name="Ma J."/>
        </authorList>
    </citation>
    <scope>NUCLEOTIDE SEQUENCE [LARGE SCALE GENOMIC DNA]</scope>
    <source>
        <strain evidence="4">NBRC 113072</strain>
    </source>
</reference>
<name>A0ABQ6IRI1_9MICO</name>
<dbReference type="SUPFAM" id="SSF143120">
    <property type="entry name" value="YefM-like"/>
    <property type="match status" value="1"/>
</dbReference>
<evidence type="ECO:0000313" key="3">
    <source>
        <dbReference type="EMBL" id="GMA40301.1"/>
    </source>
</evidence>
<dbReference type="InterPro" id="IPR036165">
    <property type="entry name" value="YefM-like_sf"/>
</dbReference>
<evidence type="ECO:0000256" key="1">
    <source>
        <dbReference type="ARBA" id="ARBA00009981"/>
    </source>
</evidence>
<evidence type="ECO:0000256" key="2">
    <source>
        <dbReference type="RuleBase" id="RU362080"/>
    </source>
</evidence>
<keyword evidence="4" id="KW-1185">Reference proteome</keyword>
<organism evidence="3 4">
    <name type="scientific">Mobilicoccus caccae</name>
    <dbReference type="NCBI Taxonomy" id="1859295"/>
    <lineage>
        <taxon>Bacteria</taxon>
        <taxon>Bacillati</taxon>
        <taxon>Actinomycetota</taxon>
        <taxon>Actinomycetes</taxon>
        <taxon>Micrococcales</taxon>
        <taxon>Dermatophilaceae</taxon>
        <taxon>Mobilicoccus</taxon>
    </lineage>
</organism>
<proteinExistence type="inferred from homology"/>
<comment type="similarity">
    <text evidence="1 2">Belongs to the phD/YefM antitoxin family.</text>
</comment>
<gene>
    <name evidence="3" type="ORF">GCM10025883_23460</name>
</gene>
<comment type="function">
    <text evidence="2">Antitoxin component of a type II toxin-antitoxin (TA) system.</text>
</comment>
<dbReference type="Gene3D" id="3.40.1620.10">
    <property type="entry name" value="YefM-like domain"/>
    <property type="match status" value="1"/>
</dbReference>
<accession>A0ABQ6IRI1</accession>
<dbReference type="NCBIfam" id="TIGR01552">
    <property type="entry name" value="phd_fam"/>
    <property type="match status" value="1"/>
</dbReference>
<sequence>MRTDAPNLIIRYREVMRTISATDASRQFSDLLDAIEAGESVVVTRGKRPIAEIRPARRRAGRDLRLALADIAAPDEQFVADIESAVAAVSQEVPDPWRDA</sequence>
<dbReference type="InterPro" id="IPR006442">
    <property type="entry name" value="Antitoxin_Phd/YefM"/>
</dbReference>
<protein>
    <recommendedName>
        <fullName evidence="2">Antitoxin</fullName>
    </recommendedName>
</protein>
<dbReference type="Pfam" id="PF02604">
    <property type="entry name" value="PhdYeFM_antitox"/>
    <property type="match status" value="1"/>
</dbReference>
<dbReference type="Proteomes" id="UP001157126">
    <property type="component" value="Unassembled WGS sequence"/>
</dbReference>
<comment type="caution">
    <text evidence="3">The sequence shown here is derived from an EMBL/GenBank/DDBJ whole genome shotgun (WGS) entry which is preliminary data.</text>
</comment>
<dbReference type="EMBL" id="BSUO01000001">
    <property type="protein sequence ID" value="GMA40301.1"/>
    <property type="molecule type" value="Genomic_DNA"/>
</dbReference>
<evidence type="ECO:0000313" key="4">
    <source>
        <dbReference type="Proteomes" id="UP001157126"/>
    </source>
</evidence>